<dbReference type="AlphaFoldDB" id="A0A6J7SF34"/>
<evidence type="ECO:0000313" key="2">
    <source>
        <dbReference type="EMBL" id="CAB5039954.1"/>
    </source>
</evidence>
<dbReference type="EMBL" id="CAFBPZ010000071">
    <property type="protein sequence ID" value="CAB5039954.1"/>
    <property type="molecule type" value="Genomic_DNA"/>
</dbReference>
<reference evidence="2" key="1">
    <citation type="submission" date="2020-05" db="EMBL/GenBank/DDBJ databases">
        <authorList>
            <person name="Chiriac C."/>
            <person name="Salcher M."/>
            <person name="Ghai R."/>
            <person name="Kavagutti S V."/>
        </authorList>
    </citation>
    <scope>NUCLEOTIDE SEQUENCE</scope>
</reference>
<organism evidence="2">
    <name type="scientific">freshwater metagenome</name>
    <dbReference type="NCBI Taxonomy" id="449393"/>
    <lineage>
        <taxon>unclassified sequences</taxon>
        <taxon>metagenomes</taxon>
        <taxon>ecological metagenomes</taxon>
    </lineage>
</organism>
<feature type="transmembrane region" description="Helical" evidence="1">
    <location>
        <begin position="42"/>
        <end position="65"/>
    </location>
</feature>
<keyword evidence="1" id="KW-0812">Transmembrane</keyword>
<protein>
    <submittedName>
        <fullName evidence="2">Unannotated protein</fullName>
    </submittedName>
</protein>
<gene>
    <name evidence="2" type="ORF">UFOPK4237_01071</name>
</gene>
<evidence type="ECO:0000256" key="1">
    <source>
        <dbReference type="SAM" id="Phobius"/>
    </source>
</evidence>
<proteinExistence type="predicted"/>
<accession>A0A6J7SF34</accession>
<name>A0A6J7SF34_9ZZZZ</name>
<sequence length="91" mass="9261">MNGPGPDKVSTSPVAFSSLLSTVKLPAETATSTMLPTATSPVLVVVASAVVVVGAVSSLLHATVVNSNATAMTPRLPLRSIDSFLNLPWVC</sequence>
<keyword evidence="1" id="KW-0472">Membrane</keyword>
<keyword evidence="1" id="KW-1133">Transmembrane helix</keyword>